<evidence type="ECO:0000259" key="3">
    <source>
        <dbReference type="Pfam" id="PF21117"/>
    </source>
</evidence>
<dbReference type="Pfam" id="PF21117">
    <property type="entry name" value="MRB1590_C"/>
    <property type="match status" value="1"/>
</dbReference>
<dbReference type="PANTHER" id="PTHR38149">
    <property type="entry name" value="ATPASE"/>
    <property type="match status" value="1"/>
</dbReference>
<dbReference type="Pfam" id="PF20446">
    <property type="entry name" value="ABC_N"/>
    <property type="match status" value="1"/>
</dbReference>
<dbReference type="InterPro" id="IPR046833">
    <property type="entry name" value="ABC_N"/>
</dbReference>
<dbReference type="Pfam" id="PF09818">
    <property type="entry name" value="ABC_ATPase"/>
    <property type="match status" value="1"/>
</dbReference>
<reference evidence="4 5" key="1">
    <citation type="submission" date="2016-10" db="EMBL/GenBank/DDBJ databases">
        <authorList>
            <person name="de Groot N.N."/>
        </authorList>
    </citation>
    <scope>NUCLEOTIDE SEQUENCE [LARGE SCALE GENOMIC DNA]</scope>
    <source>
        <strain evidence="4 5">DSM 21633</strain>
    </source>
</reference>
<dbReference type="SUPFAM" id="SSF52540">
    <property type="entry name" value="P-loop containing nucleoside triphosphate hydrolases"/>
    <property type="match status" value="1"/>
</dbReference>
<name>A0A1H9LIP7_9BACI</name>
<dbReference type="EMBL" id="FOES01000048">
    <property type="protein sequence ID" value="SER11270.1"/>
    <property type="molecule type" value="Genomic_DNA"/>
</dbReference>
<dbReference type="InterPro" id="IPR046834">
    <property type="entry name" value="ABC_ATPase_C"/>
</dbReference>
<dbReference type="OrthoDB" id="9809999at2"/>
<dbReference type="PANTHER" id="PTHR38149:SF1">
    <property type="entry name" value="ATPASE"/>
    <property type="match status" value="1"/>
</dbReference>
<evidence type="ECO:0000313" key="5">
    <source>
        <dbReference type="Proteomes" id="UP000199427"/>
    </source>
</evidence>
<dbReference type="InterPro" id="IPR049069">
    <property type="entry name" value="MRB1590-like_C"/>
</dbReference>
<proteinExistence type="predicted"/>
<evidence type="ECO:0000259" key="1">
    <source>
        <dbReference type="Pfam" id="PF09818"/>
    </source>
</evidence>
<feature type="domain" description="ATPase of the ABC class C-terminal" evidence="1">
    <location>
        <begin position="165"/>
        <end position="434"/>
    </location>
</feature>
<evidence type="ECO:0000259" key="2">
    <source>
        <dbReference type="Pfam" id="PF20446"/>
    </source>
</evidence>
<dbReference type="InterPro" id="IPR027417">
    <property type="entry name" value="P-loop_NTPase"/>
</dbReference>
<feature type="domain" description="ATPase of the ABC class N-terminal" evidence="2">
    <location>
        <begin position="1"/>
        <end position="161"/>
    </location>
</feature>
<evidence type="ECO:0000313" key="4">
    <source>
        <dbReference type="EMBL" id="SER11270.1"/>
    </source>
</evidence>
<dbReference type="AlphaFoldDB" id="A0A1H9LIP7"/>
<dbReference type="Proteomes" id="UP000199427">
    <property type="component" value="Unassembled WGS sequence"/>
</dbReference>
<gene>
    <name evidence="4" type="ORF">SAMN05216362_1486</name>
</gene>
<sequence>MKFLQQKIGQIDGKSYKAYKSLQGTFYFPKFNLHIDYVQGDPFASPSKIRLVIPNKYQSIDQAWLETTRRQTYIEDHIARRVQKAIFKENTQVRGSGKSGMVAIDGPDQAILKRSAVQLNNREVTICISVGLPANGRRINGKEAEKLFFKVIPSILKHSLFALKQDDLTNAMQLADQHDVIRKKMKEEDWVAFIANGSILPRKSGVSTKPLENAVPFQSPKENEVTISIPHRDEPLTGMAIKKGITLIVGGGFHGKSTLLEALEKGVYEHIAGDGREYVLTDPNAVKVRAEDGRSISKVNISPFINDLPNGSDTKTFTTENASGSTSQAANVMEALEAGATSLLIDEDTSATNFMIRDERMQQLVAKDKEPITPFVQKVKQLRDELDVSTILVMGGSGDYFDIADQVIMMDRYFPVNVTDSARKIADENPVKWPDASSSFGSWTDRVVVTDSIKIKLGKKAKVQAKNRHSVMIGRDVIDLSLVEQIVDDSQTRMIANMLKYMAMHAPFKEDQTLVEWLNHFEKEIHRKGLSFTQKSKEQHPGDLAMPRRFEIAAAINRLRQIKIN</sequence>
<dbReference type="RefSeq" id="WP_091775648.1">
    <property type="nucleotide sequence ID" value="NZ_CAESCL010000072.1"/>
</dbReference>
<feature type="domain" description="MRB1590-like C-terminal" evidence="3">
    <location>
        <begin position="462"/>
        <end position="564"/>
    </location>
</feature>
<protein>
    <submittedName>
        <fullName evidence="4">Predicted ATPase of the ABC class</fullName>
    </submittedName>
</protein>
<organism evidence="4 5">
    <name type="scientific">Piscibacillus halophilus</name>
    <dbReference type="NCBI Taxonomy" id="571933"/>
    <lineage>
        <taxon>Bacteria</taxon>
        <taxon>Bacillati</taxon>
        <taxon>Bacillota</taxon>
        <taxon>Bacilli</taxon>
        <taxon>Bacillales</taxon>
        <taxon>Bacillaceae</taxon>
        <taxon>Piscibacillus</taxon>
    </lineage>
</organism>
<dbReference type="STRING" id="571933.SAMN05216362_1486"/>
<accession>A0A1H9LIP7</accession>
<dbReference type="InterPro" id="IPR019195">
    <property type="entry name" value="ABC_ATPase_put"/>
</dbReference>
<keyword evidence="5" id="KW-1185">Reference proteome</keyword>